<evidence type="ECO:0000256" key="1">
    <source>
        <dbReference type="ARBA" id="ARBA00022630"/>
    </source>
</evidence>
<evidence type="ECO:0000313" key="5">
    <source>
        <dbReference type="Proteomes" id="UP000604765"/>
    </source>
</evidence>
<protein>
    <submittedName>
        <fullName evidence="4">NADH-dependent flavin oxidoreductase</fullName>
    </submittedName>
</protein>
<keyword evidence="2" id="KW-0560">Oxidoreductase</keyword>
<accession>A0ABQ3VWQ7</accession>
<evidence type="ECO:0000256" key="2">
    <source>
        <dbReference type="ARBA" id="ARBA00023002"/>
    </source>
</evidence>
<evidence type="ECO:0000259" key="3">
    <source>
        <dbReference type="Pfam" id="PF00724"/>
    </source>
</evidence>
<dbReference type="EMBL" id="BNJR01000007">
    <property type="protein sequence ID" value="GHP13342.1"/>
    <property type="molecule type" value="Genomic_DNA"/>
</dbReference>
<organism evidence="4 5">
    <name type="scientific">Lentilactobacillus fungorum</name>
    <dbReference type="NCBI Taxonomy" id="2201250"/>
    <lineage>
        <taxon>Bacteria</taxon>
        <taxon>Bacillati</taxon>
        <taxon>Bacillota</taxon>
        <taxon>Bacilli</taxon>
        <taxon>Lactobacillales</taxon>
        <taxon>Lactobacillaceae</taxon>
        <taxon>Lentilactobacillus</taxon>
    </lineage>
</organism>
<evidence type="ECO:0000313" key="4">
    <source>
        <dbReference type="EMBL" id="GHP13342.1"/>
    </source>
</evidence>
<dbReference type="PANTHER" id="PTHR43656:SF2">
    <property type="entry name" value="BINDING OXIDOREDUCTASE, PUTATIVE (AFU_ORTHOLOGUE AFUA_2G08260)-RELATED"/>
    <property type="match status" value="1"/>
</dbReference>
<feature type="domain" description="NADH:flavin oxidoreductase/NADH oxidase N-terminal" evidence="3">
    <location>
        <begin position="13"/>
        <end position="335"/>
    </location>
</feature>
<dbReference type="SUPFAM" id="SSF51395">
    <property type="entry name" value="FMN-linked oxidoreductases"/>
    <property type="match status" value="1"/>
</dbReference>
<comment type="caution">
    <text evidence="4">The sequence shown here is derived from an EMBL/GenBank/DDBJ whole genome shotgun (WGS) entry which is preliminary data.</text>
</comment>
<keyword evidence="5" id="KW-1185">Reference proteome</keyword>
<reference evidence="4 5" key="1">
    <citation type="journal article" date="2021" name="Int. J. Syst. Evol. Microbiol.">
        <title>Lentilactobacillus fungorum sp. nov., isolated from spent mushroom substrates.</title>
        <authorList>
            <person name="Tohno M."/>
            <person name="Tanizawa Y."/>
            <person name="Kojima Y."/>
            <person name="Sakamoto M."/>
            <person name="Ohkuma M."/>
            <person name="Kobayashi H."/>
        </authorList>
    </citation>
    <scope>NUCLEOTIDE SEQUENCE [LARGE SCALE GENOMIC DNA]</scope>
    <source>
        <strain evidence="4 5">YK48G</strain>
    </source>
</reference>
<keyword evidence="1" id="KW-0285">Flavoprotein</keyword>
<proteinExistence type="predicted"/>
<dbReference type="InterPro" id="IPR013785">
    <property type="entry name" value="Aldolase_TIM"/>
</dbReference>
<dbReference type="Pfam" id="PF00724">
    <property type="entry name" value="Oxidored_FMN"/>
    <property type="match status" value="1"/>
</dbReference>
<dbReference type="InterPro" id="IPR001155">
    <property type="entry name" value="OxRdtase_FMN_N"/>
</dbReference>
<sequence>MMQLQQILTDYQIKKDFKLNNRLVLAPLNIQSSLFDGSVSLNDIVFHQQHAQKVGMDVVGSAYVSPAGNTDYGSISAADDKRVPGLAQLANVIHQSGSKAILQLVHAGRMTNRHITQGHRVVAPSAIKATHGHVDQPNELTEAEISEIIDEFAAATRRAIAAGFDGIELHGANTFLIQQFMSPLSNQREDAFGGSLTKRMKFPIFLVNQVKAVVKQLATKPFIVGYRLSPEEVEAGGLKIKDNLMLAIVLKEIGIDYLSLSLHQYNQLPLTSDKLQGFSIPDIFRQAVGNQLPIMVAGAINSKASLEDAHADLIAVGSKLFVDPYWPDELATGNPHQGAPITGGVPYSNIWPK</sequence>
<gene>
    <name evidence="4" type="ORF">YK48G_07670</name>
</gene>
<dbReference type="Gene3D" id="3.20.20.70">
    <property type="entry name" value="Aldolase class I"/>
    <property type="match status" value="1"/>
</dbReference>
<name>A0ABQ3VWQ7_9LACO</name>
<dbReference type="Proteomes" id="UP000604765">
    <property type="component" value="Unassembled WGS sequence"/>
</dbReference>
<dbReference type="PANTHER" id="PTHR43656">
    <property type="entry name" value="BINDING OXIDOREDUCTASE, PUTATIVE (AFU_ORTHOLOGUE AFUA_2G08260)-RELATED"/>
    <property type="match status" value="1"/>
</dbReference>
<dbReference type="InterPro" id="IPR051799">
    <property type="entry name" value="NADH_flavin_oxidoreductase"/>
</dbReference>